<gene>
    <name evidence="2" type="ORF">NTEN_LOCUS3405</name>
</gene>
<dbReference type="EMBL" id="CADCXU010005352">
    <property type="protein sequence ID" value="CAA9997055.1"/>
    <property type="molecule type" value="Genomic_DNA"/>
</dbReference>
<keyword evidence="3" id="KW-1185">Reference proteome</keyword>
<organism evidence="2 3">
    <name type="scientific">Nesidiocoris tenuis</name>
    <dbReference type="NCBI Taxonomy" id="355587"/>
    <lineage>
        <taxon>Eukaryota</taxon>
        <taxon>Metazoa</taxon>
        <taxon>Ecdysozoa</taxon>
        <taxon>Arthropoda</taxon>
        <taxon>Hexapoda</taxon>
        <taxon>Insecta</taxon>
        <taxon>Pterygota</taxon>
        <taxon>Neoptera</taxon>
        <taxon>Paraneoptera</taxon>
        <taxon>Hemiptera</taxon>
        <taxon>Heteroptera</taxon>
        <taxon>Panheteroptera</taxon>
        <taxon>Cimicomorpha</taxon>
        <taxon>Miridae</taxon>
        <taxon>Dicyphina</taxon>
        <taxon>Nesidiocoris</taxon>
    </lineage>
</organism>
<feature type="region of interest" description="Disordered" evidence="1">
    <location>
        <begin position="50"/>
        <end position="69"/>
    </location>
</feature>
<sequence>MITFITIFNVVPEVFREGSYTHTESSKTQQQPWLPPASTASCRRVRARRGLPSWSRQDLQTADKAGGTDGTAAIMAVSAPRPRQQSTKKVQSHLREAVAVVCWPTLCSIFSRVL</sequence>
<protein>
    <submittedName>
        <fullName evidence="2">Uncharacterized protein</fullName>
    </submittedName>
</protein>
<dbReference type="AlphaFoldDB" id="A0A6H5G3H6"/>
<feature type="region of interest" description="Disordered" evidence="1">
    <location>
        <begin position="20"/>
        <end position="39"/>
    </location>
</feature>
<dbReference type="Proteomes" id="UP000479000">
    <property type="component" value="Unassembled WGS sequence"/>
</dbReference>
<feature type="compositionally biased region" description="Polar residues" evidence="1">
    <location>
        <begin position="20"/>
        <end position="32"/>
    </location>
</feature>
<accession>A0A6H5G3H6</accession>
<evidence type="ECO:0000256" key="1">
    <source>
        <dbReference type="SAM" id="MobiDB-lite"/>
    </source>
</evidence>
<name>A0A6H5G3H6_9HEMI</name>
<reference evidence="2 3" key="1">
    <citation type="submission" date="2020-02" db="EMBL/GenBank/DDBJ databases">
        <authorList>
            <person name="Ferguson B K."/>
        </authorList>
    </citation>
    <scope>NUCLEOTIDE SEQUENCE [LARGE SCALE GENOMIC DNA]</scope>
</reference>
<evidence type="ECO:0000313" key="3">
    <source>
        <dbReference type="Proteomes" id="UP000479000"/>
    </source>
</evidence>
<proteinExistence type="predicted"/>
<evidence type="ECO:0000313" key="2">
    <source>
        <dbReference type="EMBL" id="CAA9997055.1"/>
    </source>
</evidence>